<dbReference type="Gene3D" id="1.10.510.10">
    <property type="entry name" value="Transferase(Phosphotransferase) domain 1"/>
    <property type="match status" value="1"/>
</dbReference>
<feature type="region of interest" description="Disordered" evidence="1">
    <location>
        <begin position="365"/>
        <end position="398"/>
    </location>
</feature>
<dbReference type="GO" id="GO:0005739">
    <property type="term" value="C:mitochondrion"/>
    <property type="evidence" value="ECO:0007669"/>
    <property type="project" value="InterPro"/>
</dbReference>
<dbReference type="GO" id="GO:0005524">
    <property type="term" value="F:ATP binding"/>
    <property type="evidence" value="ECO:0007669"/>
    <property type="project" value="InterPro"/>
</dbReference>
<evidence type="ECO:0000256" key="1">
    <source>
        <dbReference type="SAM" id="MobiDB-lite"/>
    </source>
</evidence>
<dbReference type="OrthoDB" id="2444174at2759"/>
<dbReference type="GO" id="GO:0004672">
    <property type="term" value="F:protein kinase activity"/>
    <property type="evidence" value="ECO:0007669"/>
    <property type="project" value="InterPro"/>
</dbReference>
<dbReference type="PANTHER" id="PTHR39468">
    <property type="entry name" value="CHROMOSOME 7, WHOLE GENOME SHOTGUN SEQUENCE"/>
    <property type="match status" value="1"/>
</dbReference>
<protein>
    <recommendedName>
        <fullName evidence="2">Protein kinase domain-containing protein</fullName>
    </recommendedName>
</protein>
<name>A0A9P6X818_RHIOR</name>
<comment type="caution">
    <text evidence="3">The sequence shown here is derived from an EMBL/GenBank/DDBJ whole genome shotgun (WGS) entry which is preliminary data.</text>
</comment>
<sequence>MTTNDKQISKKISKRISKRTSKTSTSSKSEKLKLGATSNHFTNPKRNSSSAKKRELEAPIRTLFPAGIINQSDIVLEKKPYYQNTLFDTEEIHFKGKYKGVPILCACIPSSANHRQMLFHEFRMASRLSVCRNMGAYFSIFEASLSDMNVSLEKILPTQPIFFIIRQYYANHSLKRYIEKGRRNGLEVEPMYAIQMGINLFSMISDAHKLDTYLVDISKHSIFVDTDGSLHFCGFRSCLGPGTSFSQKPWIDLKHMNLPEKRDDKDYLYTKFSDVYLACSLLLGIILEKTKRPDRLLKIDHKTKSVTIIESSIGKQHKQLWEAIKRGLEYDPEERLTANEILESLENIRNQSTFARISNYSTSQHLSNIPQNQEKSEDSHFWEISEEETKTSKKSSSDARDFQDLLGSLFDDALNAREHFVPSRVEPPQKKNKSEESAIEKKLLELVKKRVYKSKSPLPKSISGSFHYNEEKEQLEKNEGSILDEVEPFDYNWYKEKVMNDERIRAKEKELQIKNAIIESKSVYELLDIINSEINQVSYPDYYSKIIKSAIEYTAKKDPYLTLSIFEQIKAKSIQSYISGCTTGTYNAILLLRWETWRDVHGMLDLLEEMALNGIRVNNETRNIVRMAVTAVEQEEGTESDNRQGLFWNADEKRVCNIMKEMANKWLIKK</sequence>
<dbReference type="AlphaFoldDB" id="A0A9P6X818"/>
<feature type="region of interest" description="Disordered" evidence="1">
    <location>
        <begin position="1"/>
        <end position="54"/>
    </location>
</feature>
<keyword evidence="4" id="KW-1185">Reference proteome</keyword>
<feature type="domain" description="Protein kinase" evidence="2">
    <location>
        <begin position="60"/>
        <end position="354"/>
    </location>
</feature>
<evidence type="ECO:0000313" key="3">
    <source>
        <dbReference type="EMBL" id="KAG1307497.1"/>
    </source>
</evidence>
<accession>A0A9P6X818</accession>
<dbReference type="SUPFAM" id="SSF56112">
    <property type="entry name" value="Protein kinase-like (PK-like)"/>
    <property type="match status" value="1"/>
</dbReference>
<gene>
    <name evidence="3" type="ORF">G6F64_006772</name>
</gene>
<dbReference type="InterPro" id="IPR040009">
    <property type="entry name" value="Mtf2/C5D6.12-like"/>
</dbReference>
<reference evidence="3" key="1">
    <citation type="journal article" date="2020" name="Microb. Genom.">
        <title>Genetic diversity of clinical and environmental Mucorales isolates obtained from an investigation of mucormycosis cases among solid organ transplant recipients.</title>
        <authorList>
            <person name="Nguyen M.H."/>
            <person name="Kaul D."/>
            <person name="Muto C."/>
            <person name="Cheng S.J."/>
            <person name="Richter R.A."/>
            <person name="Bruno V.M."/>
            <person name="Liu G."/>
            <person name="Beyhan S."/>
            <person name="Sundermann A.J."/>
            <person name="Mounaud S."/>
            <person name="Pasculle A.W."/>
            <person name="Nierman W.C."/>
            <person name="Driscoll E."/>
            <person name="Cumbie R."/>
            <person name="Clancy C.J."/>
            <person name="Dupont C.L."/>
        </authorList>
    </citation>
    <scope>NUCLEOTIDE SEQUENCE</scope>
    <source>
        <strain evidence="3">GL11</strain>
    </source>
</reference>
<dbReference type="EMBL" id="JAANQT010000935">
    <property type="protein sequence ID" value="KAG1307497.1"/>
    <property type="molecule type" value="Genomic_DNA"/>
</dbReference>
<dbReference type="InterPro" id="IPR011009">
    <property type="entry name" value="Kinase-like_dom_sf"/>
</dbReference>
<evidence type="ECO:0000313" key="4">
    <source>
        <dbReference type="Proteomes" id="UP000716291"/>
    </source>
</evidence>
<dbReference type="InterPro" id="IPR000719">
    <property type="entry name" value="Prot_kinase_dom"/>
</dbReference>
<proteinExistence type="predicted"/>
<feature type="compositionally biased region" description="Polar residues" evidence="1">
    <location>
        <begin position="36"/>
        <end position="50"/>
    </location>
</feature>
<dbReference type="InterPro" id="IPR043837">
    <property type="entry name" value="Mtf2-like_C"/>
</dbReference>
<evidence type="ECO:0000259" key="2">
    <source>
        <dbReference type="PROSITE" id="PS50011"/>
    </source>
</evidence>
<feature type="compositionally biased region" description="Basic and acidic residues" evidence="1">
    <location>
        <begin position="374"/>
        <end position="398"/>
    </location>
</feature>
<dbReference type="PROSITE" id="PS50011">
    <property type="entry name" value="PROTEIN_KINASE_DOM"/>
    <property type="match status" value="1"/>
</dbReference>
<dbReference type="Proteomes" id="UP000716291">
    <property type="component" value="Unassembled WGS sequence"/>
</dbReference>
<feature type="compositionally biased region" description="Basic residues" evidence="1">
    <location>
        <begin position="9"/>
        <end position="21"/>
    </location>
</feature>
<organism evidence="3 4">
    <name type="scientific">Rhizopus oryzae</name>
    <name type="common">Mucormycosis agent</name>
    <name type="synonym">Rhizopus arrhizus var. delemar</name>
    <dbReference type="NCBI Taxonomy" id="64495"/>
    <lineage>
        <taxon>Eukaryota</taxon>
        <taxon>Fungi</taxon>
        <taxon>Fungi incertae sedis</taxon>
        <taxon>Mucoromycota</taxon>
        <taxon>Mucoromycotina</taxon>
        <taxon>Mucoromycetes</taxon>
        <taxon>Mucorales</taxon>
        <taxon>Mucorineae</taxon>
        <taxon>Rhizopodaceae</taxon>
        <taxon>Rhizopus</taxon>
    </lineage>
</organism>
<dbReference type="Pfam" id="PF19189">
    <property type="entry name" value="Mtf2"/>
    <property type="match status" value="1"/>
</dbReference>
<dbReference type="PANTHER" id="PTHR39468:SF1">
    <property type="entry name" value="MTF2-LIKE C-TERMINAL DOMAIN-CONTAINING PROTEIN"/>
    <property type="match status" value="1"/>
</dbReference>